<keyword evidence="4" id="KW-0406">Ion transport</keyword>
<dbReference type="InterPro" id="IPR001390">
    <property type="entry name" value="GABAAa_rcpt"/>
</dbReference>
<dbReference type="SUPFAM" id="SSF63712">
    <property type="entry name" value="Nicotinic receptor ligand binding domain-like"/>
    <property type="match status" value="1"/>
</dbReference>
<evidence type="ECO:0000256" key="10">
    <source>
        <dbReference type="ARBA" id="ARBA00023303"/>
    </source>
</evidence>
<dbReference type="InterPro" id="IPR036719">
    <property type="entry name" value="Neuro-gated_channel_TM_sf"/>
</dbReference>
<feature type="transmembrane region" description="Helical" evidence="12">
    <location>
        <begin position="179"/>
        <end position="198"/>
    </location>
</feature>
<evidence type="ECO:0000256" key="7">
    <source>
        <dbReference type="ARBA" id="ARBA00023180"/>
    </source>
</evidence>
<evidence type="ECO:0000256" key="8">
    <source>
        <dbReference type="ARBA" id="ARBA00023257"/>
    </source>
</evidence>
<evidence type="ECO:0000256" key="1">
    <source>
        <dbReference type="ARBA" id="ARBA00022448"/>
    </source>
</evidence>
<accession>A0ABQ9E0P1</accession>
<reference evidence="14 15" key="1">
    <citation type="submission" date="2022-12" db="EMBL/GenBank/DDBJ databases">
        <title>Chromosome-level genome of Tegillarca granosa.</title>
        <authorList>
            <person name="Kim J."/>
        </authorList>
    </citation>
    <scope>NUCLEOTIDE SEQUENCE [LARGE SCALE GENOMIC DNA]</scope>
    <source>
        <strain evidence="14">Teg-2019</strain>
        <tissue evidence="14">Adductor muscle</tissue>
    </source>
</reference>
<evidence type="ECO:0000256" key="3">
    <source>
        <dbReference type="ARBA" id="ARBA00023018"/>
    </source>
</evidence>
<evidence type="ECO:0000256" key="12">
    <source>
        <dbReference type="SAM" id="Phobius"/>
    </source>
</evidence>
<dbReference type="EMBL" id="JARBDR010000923">
    <property type="protein sequence ID" value="KAJ8297629.1"/>
    <property type="molecule type" value="Genomic_DNA"/>
</dbReference>
<gene>
    <name evidence="14" type="ORF">KUTeg_024160</name>
</gene>
<evidence type="ECO:0000313" key="14">
    <source>
        <dbReference type="EMBL" id="KAJ8297629.1"/>
    </source>
</evidence>
<dbReference type="PRINTS" id="PR01079">
    <property type="entry name" value="GABAARALPHA"/>
</dbReference>
<keyword evidence="12" id="KW-1133">Transmembrane helix</keyword>
<dbReference type="Gene3D" id="1.20.58.390">
    <property type="entry name" value="Neurotransmitter-gated ion-channel transmembrane domain"/>
    <property type="match status" value="1"/>
</dbReference>
<dbReference type="InterPro" id="IPR038050">
    <property type="entry name" value="Neuro_actylchol_rec"/>
</dbReference>
<proteinExistence type="predicted"/>
<evidence type="ECO:0000313" key="15">
    <source>
        <dbReference type="Proteomes" id="UP001217089"/>
    </source>
</evidence>
<dbReference type="SUPFAM" id="SSF90112">
    <property type="entry name" value="Neurotransmitter-gated ion-channel transmembrane pore"/>
    <property type="match status" value="1"/>
</dbReference>
<keyword evidence="10" id="KW-0407">Ion channel</keyword>
<dbReference type="Gene3D" id="2.70.170.10">
    <property type="entry name" value="Neurotransmitter-gated ion-channel ligand-binding domain"/>
    <property type="match status" value="2"/>
</dbReference>
<dbReference type="Proteomes" id="UP001217089">
    <property type="component" value="Unassembled WGS sequence"/>
</dbReference>
<evidence type="ECO:0000256" key="5">
    <source>
        <dbReference type="ARBA" id="ARBA00023157"/>
    </source>
</evidence>
<evidence type="ECO:0000256" key="2">
    <source>
        <dbReference type="ARBA" id="ARBA00022475"/>
    </source>
</evidence>
<dbReference type="InterPro" id="IPR006201">
    <property type="entry name" value="Neur_channel"/>
</dbReference>
<keyword evidence="12" id="KW-0812">Transmembrane</keyword>
<dbReference type="Pfam" id="PF02932">
    <property type="entry name" value="Neur_chan_memb"/>
    <property type="match status" value="1"/>
</dbReference>
<evidence type="ECO:0000256" key="4">
    <source>
        <dbReference type="ARBA" id="ARBA00023065"/>
    </source>
</evidence>
<feature type="transmembrane region" description="Helical" evidence="12">
    <location>
        <begin position="289"/>
        <end position="306"/>
    </location>
</feature>
<comment type="subcellular location">
    <subcellularLocation>
        <location evidence="11">Postsynaptic cell membrane</location>
        <topology evidence="11">Multi-pass membrane protein</topology>
    </subcellularLocation>
</comment>
<dbReference type="InterPro" id="IPR036734">
    <property type="entry name" value="Neur_chan_lig-bd_sf"/>
</dbReference>
<keyword evidence="5" id="KW-1015">Disulfide bond</keyword>
<evidence type="ECO:0000256" key="11">
    <source>
        <dbReference type="ARBA" id="ARBA00034104"/>
    </source>
</evidence>
<keyword evidence="15" id="KW-1185">Reference proteome</keyword>
<keyword evidence="9" id="KW-1071">Ligand-gated ion channel</keyword>
<comment type="caution">
    <text evidence="14">The sequence shown here is derived from an EMBL/GenBank/DDBJ whole genome shotgun (WGS) entry which is preliminary data.</text>
</comment>
<dbReference type="PANTHER" id="PTHR18945">
    <property type="entry name" value="NEUROTRANSMITTER GATED ION CHANNEL"/>
    <property type="match status" value="1"/>
</dbReference>
<organism evidence="14 15">
    <name type="scientific">Tegillarca granosa</name>
    <name type="common">Malaysian cockle</name>
    <name type="synonym">Anadara granosa</name>
    <dbReference type="NCBI Taxonomy" id="220873"/>
    <lineage>
        <taxon>Eukaryota</taxon>
        <taxon>Metazoa</taxon>
        <taxon>Spiralia</taxon>
        <taxon>Lophotrochozoa</taxon>
        <taxon>Mollusca</taxon>
        <taxon>Bivalvia</taxon>
        <taxon>Autobranchia</taxon>
        <taxon>Pteriomorphia</taxon>
        <taxon>Arcoida</taxon>
        <taxon>Arcoidea</taxon>
        <taxon>Arcidae</taxon>
        <taxon>Tegillarca</taxon>
    </lineage>
</organism>
<name>A0ABQ9E0P1_TEGGR</name>
<feature type="domain" description="Neurotransmitter-gated ion-channel transmembrane" evidence="13">
    <location>
        <begin position="122"/>
        <end position="244"/>
    </location>
</feature>
<dbReference type="InterPro" id="IPR006028">
    <property type="entry name" value="GABAA/Glycine_rcpt"/>
</dbReference>
<dbReference type="InterPro" id="IPR006029">
    <property type="entry name" value="Neurotrans-gated_channel_TM"/>
</dbReference>
<dbReference type="CDD" id="cd19049">
    <property type="entry name" value="LGIC_TM_anion"/>
    <property type="match status" value="1"/>
</dbReference>
<evidence type="ECO:0000259" key="13">
    <source>
        <dbReference type="Pfam" id="PF02932"/>
    </source>
</evidence>
<dbReference type="PRINTS" id="PR00253">
    <property type="entry name" value="GABAARECEPTR"/>
</dbReference>
<evidence type="ECO:0000256" key="6">
    <source>
        <dbReference type="ARBA" id="ARBA00023170"/>
    </source>
</evidence>
<keyword evidence="2" id="KW-1003">Cell membrane</keyword>
<keyword evidence="6" id="KW-0675">Receptor</keyword>
<sequence>MDERLATNATLENISVSINMLDMIWSPDTIFYNGRKSHLHVVPQPNRFIRIVAYSESDVIYKWRYGDSESVELAPNMQMSQFDLINFSASHSTILRKSTYHSMLSVRFDLKRHTGYFLINIFIPCMLLVILSWVSFWINREATSDRIALGTTTVLTMTFLALDSRSDLPRVSYATALDLYIAMCFLFVLATILEFAVVHHFTKIRHGDAIHIPVPVPAEYIRQRRLQRLKQLNNGTSEAPTNNRTFLTRSASSRLRVWCSSLKYKITSSRRRKEPEVNSVSMLDKACRILFPTVFAILNLAYWIMYSA</sequence>
<keyword evidence="8" id="KW-0628">Postsynaptic cell membrane</keyword>
<evidence type="ECO:0000256" key="9">
    <source>
        <dbReference type="ARBA" id="ARBA00023286"/>
    </source>
</evidence>
<keyword evidence="7" id="KW-0325">Glycoprotein</keyword>
<protein>
    <recommendedName>
        <fullName evidence="13">Neurotransmitter-gated ion-channel transmembrane domain-containing protein</fullName>
    </recommendedName>
</protein>
<feature type="transmembrane region" description="Helical" evidence="12">
    <location>
        <begin position="117"/>
        <end position="138"/>
    </location>
</feature>
<keyword evidence="12" id="KW-0472">Membrane</keyword>
<keyword evidence="3" id="KW-0770">Synapse</keyword>
<keyword evidence="1" id="KW-0813">Transport</keyword>